<keyword evidence="7 23" id="KW-0732">Signal</keyword>
<dbReference type="Proteomes" id="UP000037069">
    <property type="component" value="Unassembled WGS sequence"/>
</dbReference>
<evidence type="ECO:0000256" key="5">
    <source>
        <dbReference type="ARBA" id="ARBA00009644"/>
    </source>
</evidence>
<dbReference type="InterPro" id="IPR002000">
    <property type="entry name" value="Lysosome-assoc_membr_glycop"/>
</dbReference>
<comment type="subcellular location">
    <subcellularLocation>
        <location evidence="4">Cell projection</location>
        <location evidence="4">Dendrite</location>
    </subcellularLocation>
    <subcellularLocation>
        <location evidence="17">Cell projection</location>
        <location evidence="17">Growth cone membrane</location>
        <topology evidence="17">Single-pass type I membrane protein</topology>
    </subcellularLocation>
    <subcellularLocation>
        <location evidence="15">Cytoplasmic vesicle</location>
        <location evidence="15">Secretory vesicle</location>
        <location evidence="15">Synaptic vesicle membrane</location>
        <topology evidence="15">Single-pass type I membrane protein</topology>
    </subcellularLocation>
    <subcellularLocation>
        <location evidence="2">Early endosome membrane</location>
        <topology evidence="2">Single-pass type I membrane protein</topology>
    </subcellularLocation>
    <subcellularLocation>
        <location evidence="1">Endoplasmic reticulum-Golgi intermediate compartment membrane</location>
        <topology evidence="1">Single-pass type I membrane protein</topology>
    </subcellularLocation>
    <subcellularLocation>
        <location evidence="20">Membrane</location>
        <topology evidence="20">Single-pass type I membrane protein</topology>
    </subcellularLocation>
    <subcellularLocation>
        <location evidence="3">Recycling endosome</location>
    </subcellularLocation>
</comment>
<evidence type="ECO:0000256" key="6">
    <source>
        <dbReference type="ARBA" id="ARBA00022692"/>
    </source>
</evidence>
<dbReference type="OrthoDB" id="6232933at2759"/>
<evidence type="ECO:0000313" key="27">
    <source>
        <dbReference type="Proteomes" id="UP000037069"/>
    </source>
</evidence>
<evidence type="ECO:0000256" key="14">
    <source>
        <dbReference type="ARBA" id="ARBA00023329"/>
    </source>
</evidence>
<protein>
    <recommendedName>
        <fullName evidence="18">Lysosome-associated membrane glycoprotein 5</fullName>
    </recommendedName>
    <alternativeName>
        <fullName evidence="19">Lysosome-associated membrane protein 5</fullName>
    </alternativeName>
</protein>
<organism evidence="26 27">
    <name type="scientific">Lucilia cuprina</name>
    <name type="common">Green bottle fly</name>
    <name type="synonym">Australian sheep blowfly</name>
    <dbReference type="NCBI Taxonomy" id="7375"/>
    <lineage>
        <taxon>Eukaryota</taxon>
        <taxon>Metazoa</taxon>
        <taxon>Ecdysozoa</taxon>
        <taxon>Arthropoda</taxon>
        <taxon>Hexapoda</taxon>
        <taxon>Insecta</taxon>
        <taxon>Pterygota</taxon>
        <taxon>Neoptera</taxon>
        <taxon>Endopterygota</taxon>
        <taxon>Diptera</taxon>
        <taxon>Brachycera</taxon>
        <taxon>Muscomorpha</taxon>
        <taxon>Oestroidea</taxon>
        <taxon>Calliphoridae</taxon>
        <taxon>Luciliinae</taxon>
        <taxon>Lucilia</taxon>
    </lineage>
</organism>
<feature type="compositionally biased region" description="Low complexity" evidence="21">
    <location>
        <begin position="47"/>
        <end position="101"/>
    </location>
</feature>
<comment type="caution">
    <text evidence="26">The sequence shown here is derived from an EMBL/GenBank/DDBJ whole genome shotgun (WGS) entry which is preliminary data.</text>
</comment>
<dbReference type="Pfam" id="PF21222">
    <property type="entry name" value="Lamp2_2nd"/>
    <property type="match status" value="1"/>
</dbReference>
<evidence type="ECO:0000256" key="19">
    <source>
        <dbReference type="ARBA" id="ARBA00076257"/>
    </source>
</evidence>
<evidence type="ECO:0000256" key="15">
    <source>
        <dbReference type="ARBA" id="ARBA00029428"/>
    </source>
</evidence>
<dbReference type="PANTHER" id="PTHR11506:SF35">
    <property type="entry name" value="LYSOSOME-ASSOCIATED MEMBRANE GLYCOPROTEIN 5"/>
    <property type="match status" value="1"/>
</dbReference>
<feature type="domain" description="Lysosome-associated membrane glycoprotein 2-like luminal" evidence="24">
    <location>
        <begin position="132"/>
        <end position="261"/>
    </location>
</feature>
<dbReference type="Gene3D" id="2.40.160.110">
    <property type="match status" value="1"/>
</dbReference>
<comment type="caution">
    <text evidence="20">Lacks conserved residue(s) required for the propagation of feature annotation.</text>
</comment>
<dbReference type="PROSITE" id="PS51407">
    <property type="entry name" value="LAMP_3"/>
    <property type="match status" value="1"/>
</dbReference>
<keyword evidence="27" id="KW-1185">Reference proteome</keyword>
<evidence type="ECO:0000256" key="16">
    <source>
        <dbReference type="ARBA" id="ARBA00053950"/>
    </source>
</evidence>
<reference evidence="26 27" key="1">
    <citation type="journal article" date="2015" name="Nat. Commun.">
        <title>Lucilia cuprina genome unlocks parasitic fly biology to underpin future interventions.</title>
        <authorList>
            <person name="Anstead C.A."/>
            <person name="Korhonen P.K."/>
            <person name="Young N.D."/>
            <person name="Hall R.S."/>
            <person name="Jex A.R."/>
            <person name="Murali S.C."/>
            <person name="Hughes D.S."/>
            <person name="Lee S.F."/>
            <person name="Perry T."/>
            <person name="Stroehlein A.J."/>
            <person name="Ansell B.R."/>
            <person name="Breugelmans B."/>
            <person name="Hofmann A."/>
            <person name="Qu J."/>
            <person name="Dugan S."/>
            <person name="Lee S.L."/>
            <person name="Chao H."/>
            <person name="Dinh H."/>
            <person name="Han Y."/>
            <person name="Doddapaneni H.V."/>
            <person name="Worley K.C."/>
            <person name="Muzny D.M."/>
            <person name="Ioannidis P."/>
            <person name="Waterhouse R.M."/>
            <person name="Zdobnov E.M."/>
            <person name="James P.J."/>
            <person name="Bagnall N.H."/>
            <person name="Kotze A.C."/>
            <person name="Gibbs R.A."/>
            <person name="Richards S."/>
            <person name="Batterham P."/>
            <person name="Gasser R.B."/>
        </authorList>
    </citation>
    <scope>NUCLEOTIDE SEQUENCE [LARGE SCALE GENOMIC DNA]</scope>
    <source>
        <strain evidence="26 27">LS</strain>
        <tissue evidence="26">Full body</tissue>
    </source>
</reference>
<evidence type="ECO:0000256" key="7">
    <source>
        <dbReference type="ARBA" id="ARBA00022729"/>
    </source>
</evidence>
<dbReference type="Pfam" id="PF01299">
    <property type="entry name" value="Lamp2-like_luminal"/>
    <property type="match status" value="1"/>
</dbReference>
<dbReference type="GO" id="GO:0072594">
    <property type="term" value="P:establishment of protein localization to organelle"/>
    <property type="evidence" value="ECO:0007669"/>
    <property type="project" value="TreeGrafter"/>
</dbReference>
<dbReference type="PANTHER" id="PTHR11506">
    <property type="entry name" value="LYSOSOME-ASSOCIATED MEMBRANE GLYCOPROTEIN"/>
    <property type="match status" value="1"/>
</dbReference>
<evidence type="ECO:0000259" key="25">
    <source>
        <dbReference type="Pfam" id="PF21222"/>
    </source>
</evidence>
<evidence type="ECO:0000256" key="10">
    <source>
        <dbReference type="ARBA" id="ARBA00023018"/>
    </source>
</evidence>
<evidence type="ECO:0000256" key="13">
    <source>
        <dbReference type="ARBA" id="ARBA00023273"/>
    </source>
</evidence>
<evidence type="ECO:0000256" key="18">
    <source>
        <dbReference type="ARBA" id="ARBA00074379"/>
    </source>
</evidence>
<feature type="domain" description="Lysosome-associated membrane glycoprotein 2-like transmembrane" evidence="25">
    <location>
        <begin position="303"/>
        <end position="330"/>
    </location>
</feature>
<keyword evidence="6 20" id="KW-0812">Transmembrane</keyword>
<feature type="region of interest" description="Disordered" evidence="21">
    <location>
        <begin position="46"/>
        <end position="101"/>
    </location>
</feature>
<dbReference type="GO" id="GO:0005886">
    <property type="term" value="C:plasma membrane"/>
    <property type="evidence" value="ECO:0007669"/>
    <property type="project" value="UniProtKB-SubCell"/>
</dbReference>
<keyword evidence="8" id="KW-0967">Endosome</keyword>
<evidence type="ECO:0000256" key="22">
    <source>
        <dbReference type="SAM" id="Phobius"/>
    </source>
</evidence>
<dbReference type="PRINTS" id="PR00336">
    <property type="entry name" value="LYSASSOCTDMP"/>
</dbReference>
<evidence type="ECO:0000256" key="20">
    <source>
        <dbReference type="PROSITE-ProRule" id="PRU00740"/>
    </source>
</evidence>
<comment type="similarity">
    <text evidence="5 20">Belongs to the LAMP family.</text>
</comment>
<evidence type="ECO:0000256" key="17">
    <source>
        <dbReference type="ARBA" id="ARBA00060492"/>
    </source>
</evidence>
<comment type="function">
    <text evidence="16">Plays a role in short-term synaptic plasticity in a subset of GABAergic neurons in the brain.</text>
</comment>
<evidence type="ECO:0000256" key="12">
    <source>
        <dbReference type="ARBA" id="ARBA00023180"/>
    </source>
</evidence>
<keyword evidence="10" id="KW-0770">Synapse</keyword>
<evidence type="ECO:0000256" key="4">
    <source>
        <dbReference type="ARBA" id="ARBA00004279"/>
    </source>
</evidence>
<dbReference type="InterPro" id="IPR048524">
    <property type="entry name" value="Lamp2-like_TM"/>
</dbReference>
<dbReference type="PROSITE" id="PS51257">
    <property type="entry name" value="PROKAR_LIPOPROTEIN"/>
    <property type="match status" value="1"/>
</dbReference>
<feature type="disulfide bond" evidence="20">
    <location>
        <begin position="135"/>
        <end position="173"/>
    </location>
</feature>
<evidence type="ECO:0000256" key="21">
    <source>
        <dbReference type="SAM" id="MobiDB-lite"/>
    </source>
</evidence>
<feature type="chain" id="PRO_5005536641" description="Lysosome-associated membrane glycoprotein 5" evidence="23">
    <location>
        <begin position="22"/>
        <end position="337"/>
    </location>
</feature>
<keyword evidence="11 20" id="KW-0472">Membrane</keyword>
<evidence type="ECO:0000256" key="1">
    <source>
        <dbReference type="ARBA" id="ARBA00004151"/>
    </source>
</evidence>
<dbReference type="STRING" id="7375.A0A0L0CM20"/>
<sequence length="337" mass="36369">MFHNKLITLAVLSTACLLTAAQMSVNLSGAVPPSTVVPILPIKEDTTTTPSTTTTTTTTTTTAVPSTTTTTAVPSTTTTTAKTTTTTPTTTTTAKTTTTTTTVAPTTTTAAPITTTTPSPKPYPEPEIGTWNSSCVMVRMAAQLNFTYDTKDNKTAQALYNIPKDSKVEDMSCDMNSTQFLQVNWGPITAQHTMVLQFDRSNGTTNMTMMMFTLPLMGDNFPNAKENQTIQLIYRGGIFTAPSKMSYHCTRPQVFNLTETIMNKEVLGTIKVHDVQTEAFRTSNDTGFSTARDCDSSETPDVVPIAVGIALVALIIIVLVSYLCARHRSTSRGYMSF</sequence>
<evidence type="ECO:0000256" key="3">
    <source>
        <dbReference type="ARBA" id="ARBA00004172"/>
    </source>
</evidence>
<accession>A0A0L0CM20</accession>
<evidence type="ECO:0000256" key="8">
    <source>
        <dbReference type="ARBA" id="ARBA00022753"/>
    </source>
</evidence>
<name>A0A0L0CM20_LUCCU</name>
<dbReference type="EMBL" id="JRES01000198">
    <property type="protein sequence ID" value="KNC33350.1"/>
    <property type="molecule type" value="Genomic_DNA"/>
</dbReference>
<feature type="signal peptide" evidence="23">
    <location>
        <begin position="1"/>
        <end position="21"/>
    </location>
</feature>
<evidence type="ECO:0000256" key="11">
    <source>
        <dbReference type="ARBA" id="ARBA00023136"/>
    </source>
</evidence>
<feature type="transmembrane region" description="Helical" evidence="22">
    <location>
        <begin position="302"/>
        <end position="325"/>
    </location>
</feature>
<keyword evidence="20" id="KW-1015">Disulfide bond</keyword>
<dbReference type="InterPro" id="IPR048528">
    <property type="entry name" value="Lamp2-like_luminal"/>
</dbReference>
<evidence type="ECO:0000256" key="2">
    <source>
        <dbReference type="ARBA" id="ARBA00004158"/>
    </source>
</evidence>
<keyword evidence="9 22" id="KW-1133">Transmembrane helix</keyword>
<evidence type="ECO:0000313" key="26">
    <source>
        <dbReference type="EMBL" id="KNC33350.1"/>
    </source>
</evidence>
<evidence type="ECO:0000256" key="9">
    <source>
        <dbReference type="ARBA" id="ARBA00022989"/>
    </source>
</evidence>
<keyword evidence="12" id="KW-0325">Glycoprotein</keyword>
<dbReference type="AlphaFoldDB" id="A0A0L0CM20"/>
<gene>
    <name evidence="26" type="ORF">FF38_10899</name>
</gene>
<evidence type="ECO:0000259" key="24">
    <source>
        <dbReference type="Pfam" id="PF01299"/>
    </source>
</evidence>
<evidence type="ECO:0000256" key="23">
    <source>
        <dbReference type="SAM" id="SignalP"/>
    </source>
</evidence>
<dbReference type="OMA" id="CIMLQMA"/>
<keyword evidence="14" id="KW-0968">Cytoplasmic vesicle</keyword>
<keyword evidence="13" id="KW-0966">Cell projection</keyword>
<proteinExistence type="inferred from homology"/>
<dbReference type="GO" id="GO:0031902">
    <property type="term" value="C:late endosome membrane"/>
    <property type="evidence" value="ECO:0007669"/>
    <property type="project" value="TreeGrafter"/>
</dbReference>
<dbReference type="GO" id="GO:0005765">
    <property type="term" value="C:lysosomal membrane"/>
    <property type="evidence" value="ECO:0007669"/>
    <property type="project" value="TreeGrafter"/>
</dbReference>